<reference evidence="1" key="1">
    <citation type="submission" date="2020-03" db="EMBL/GenBank/DDBJ databases">
        <title>The deep terrestrial virosphere.</title>
        <authorList>
            <person name="Holmfeldt K."/>
            <person name="Nilsson E."/>
            <person name="Simone D."/>
            <person name="Lopez-Fernandez M."/>
            <person name="Wu X."/>
            <person name="de Brujin I."/>
            <person name="Lundin D."/>
            <person name="Andersson A."/>
            <person name="Bertilsson S."/>
            <person name="Dopson M."/>
        </authorList>
    </citation>
    <scope>NUCLEOTIDE SEQUENCE</scope>
    <source>
        <strain evidence="1">TM448B05707</strain>
    </source>
</reference>
<dbReference type="EMBL" id="MT145136">
    <property type="protein sequence ID" value="QJI03979.1"/>
    <property type="molecule type" value="Genomic_DNA"/>
</dbReference>
<proteinExistence type="predicted"/>
<sequence>MATLEDLRIKSILDMSTDEAIEHLRQIRLSRRIPVRSQTKSTATIKKKAAAKAKPEMSAEQAAELLKILGVKE</sequence>
<name>A0A6M3Y181_9ZZZZ</name>
<organism evidence="1">
    <name type="scientific">viral metagenome</name>
    <dbReference type="NCBI Taxonomy" id="1070528"/>
    <lineage>
        <taxon>unclassified sequences</taxon>
        <taxon>metagenomes</taxon>
        <taxon>organismal metagenomes</taxon>
    </lineage>
</organism>
<dbReference type="AlphaFoldDB" id="A0A6M3Y181"/>
<accession>A0A6M3Y181</accession>
<protein>
    <submittedName>
        <fullName evidence="1">Uncharacterized protein</fullName>
    </submittedName>
</protein>
<evidence type="ECO:0000313" key="1">
    <source>
        <dbReference type="EMBL" id="QJI03979.1"/>
    </source>
</evidence>
<gene>
    <name evidence="1" type="ORF">TM448B05707_0010</name>
</gene>